<dbReference type="OrthoDB" id="9856064at2"/>
<dbReference type="Proteomes" id="UP000013911">
    <property type="component" value="Unassembled WGS sequence"/>
</dbReference>
<evidence type="ECO:0000313" key="2">
    <source>
        <dbReference type="Proteomes" id="UP000013911"/>
    </source>
</evidence>
<comment type="caution">
    <text evidence="1">The sequence shown here is derived from an EMBL/GenBank/DDBJ whole genome shotgun (WGS) entry which is preliminary data.</text>
</comment>
<reference evidence="1 2" key="1">
    <citation type="submission" date="2013-04" db="EMBL/GenBank/DDBJ databases">
        <title>Draft genome of the heavy metal tolerant bacterium Lysinibacillus sphaericus strain OT4b.31.</title>
        <authorList>
            <person name="Pena-Montenegro T.D."/>
            <person name="Dussan J."/>
        </authorList>
    </citation>
    <scope>NUCLEOTIDE SEQUENCE [LARGE SCALE GENOMIC DNA]</scope>
    <source>
        <strain evidence="1 2">OT4b.31</strain>
    </source>
</reference>
<dbReference type="PATRIC" id="fig|1285586.5.peg.4559"/>
<sequence length="122" mass="13752">MKGYQVLSSLRHNSRRYDLGDFLEESAITEKESARLLQLGVVTSVVKEDAAVIPAIKESIETNGLEEEPIEKTLDLNFDLDELKEGAKNQGLEWKGNISKPNIISLIVKNDKTTYFLDQLED</sequence>
<protein>
    <submittedName>
        <fullName evidence="1">Uncharacterized protein</fullName>
    </submittedName>
</protein>
<dbReference type="AlphaFoldDB" id="R7Z8A1"/>
<gene>
    <name evidence="1" type="ORF">H131_21877</name>
</gene>
<dbReference type="RefSeq" id="WP_010861274.1">
    <property type="nucleotide sequence ID" value="NZ_KB933411.1"/>
</dbReference>
<dbReference type="HOGENOM" id="CLU_2023904_0_0_9"/>
<proteinExistence type="predicted"/>
<organism evidence="1 2">
    <name type="scientific">Lysinibacillus sphaericus OT4b.31</name>
    <dbReference type="NCBI Taxonomy" id="1285586"/>
    <lineage>
        <taxon>Bacteria</taxon>
        <taxon>Bacillati</taxon>
        <taxon>Bacillota</taxon>
        <taxon>Bacilli</taxon>
        <taxon>Bacillales</taxon>
        <taxon>Bacillaceae</taxon>
        <taxon>Lysinibacillus</taxon>
    </lineage>
</organism>
<evidence type="ECO:0000313" key="1">
    <source>
        <dbReference type="EMBL" id="EON70405.1"/>
    </source>
</evidence>
<accession>R7Z8A1</accession>
<name>R7Z8A1_LYSSH</name>
<dbReference type="EMBL" id="AQPX01000036">
    <property type="protein sequence ID" value="EON70405.1"/>
    <property type="molecule type" value="Genomic_DNA"/>
</dbReference>